<name>A0ABR1GVJ5_9HYPO</name>
<evidence type="ECO:0000259" key="3">
    <source>
        <dbReference type="Pfam" id="PF13193"/>
    </source>
</evidence>
<dbReference type="EMBL" id="JAZAVJ010000148">
    <property type="protein sequence ID" value="KAK7409528.1"/>
    <property type="molecule type" value="Genomic_DNA"/>
</dbReference>
<dbReference type="InterPro" id="IPR020845">
    <property type="entry name" value="AMP-binding_CS"/>
</dbReference>
<proteinExistence type="predicted"/>
<gene>
    <name evidence="4" type="ORF">QQX98_008312</name>
</gene>
<feature type="domain" description="AMP-dependent synthetase/ligase" evidence="2">
    <location>
        <begin position="83"/>
        <end position="417"/>
    </location>
</feature>
<dbReference type="Gene3D" id="2.30.38.10">
    <property type="entry name" value="Luciferase, Domain 3"/>
    <property type="match status" value="1"/>
</dbReference>
<evidence type="ECO:0000259" key="2">
    <source>
        <dbReference type="Pfam" id="PF00501"/>
    </source>
</evidence>
<dbReference type="PANTHER" id="PTHR24096:SF422">
    <property type="entry name" value="BCDNA.GH02901"/>
    <property type="match status" value="1"/>
</dbReference>
<dbReference type="PROSITE" id="PS00455">
    <property type="entry name" value="AMP_BINDING"/>
    <property type="match status" value="1"/>
</dbReference>
<dbReference type="InterPro" id="IPR025110">
    <property type="entry name" value="AMP-bd_C"/>
</dbReference>
<keyword evidence="5" id="KW-1185">Reference proteome</keyword>
<sequence>MVFLPPPWVPDLPMDPPDSISVAEFMSSEQYGRLLFSRSRNPYTCGLTGQTRSAEEVISREDYLARGIGQALRFHPQQDSEWDKVVTVFSFNTIDYMPLTHSIHRLDGVAALASFALSASELEHQLRSSRAKAIFTCIPLLGTALKAATAVGIPHEHVFILPTVDTDDKVSFHTVEKLIEDGKKLSELPPLKWSPGQGTRQTAYLCYSSGTSGLPKPVMISHYNIIAGVLQTSTFDSVSRRADGIETQVMLGLLPFSHVFGLMVITHLGTYRGDEIIVLPRFDFLSFLGAISRFKIEQISVVPPIVIQMLERKDVCRKHDLSSVRLVYTGAAPLGQETVDDLLKLYPKWRLAQGYGMTETSTVFISTHELDTLVGSTGSLVSGTKAKIIAADGSEITEHETPGELLIQSPSVTLGYLDNPKSTTETFFTDDEGRWIRTGDEVLVRISPAGNEHFVVVDRIKELIKVKGHQVAPAELESHLLTHTDVADCAVIQIPDARSGEVPKAYIVKSARAVHKSSDQVVNDLHKHVEEHKARHKWLKGGVEFIDVIPKSPTGKILRRKLRDKERELRRAGGSKILLSEFQDLIWDAAVRLIPDQGGVQRFAISYIRSKDTEATRFLDFKRRGMPAGGFSLRVPTDDPYGGPDDSVYQLDSGLWSACKSFSRGHATMFQEERVSGKTDQNPPTTPGRYLGEEGVTYSASYRDDDGFDKYITFDPSRDLMFLDSRNLSSMDWFHHYAGDYAPLIVFPDEDDGPKASFLGQNIAVEYDLRMPDVMQGKTANYCRKDLSMSMMSMIPIVDNLFELAKKTVYFVDYALQQLLTTSTTFQDRERFYASEAVFIEVKPHDLGSRWGIPSTDDEDSDPNEGSVLYFFAAMFEAASGRLDISNHDRIRALAYHPLTGGKRPFVQLQNMKDRACLTCFPKEEEPRRMMPKPCADEAYAVFDYISLSDFNLFD</sequence>
<dbReference type="InterPro" id="IPR045851">
    <property type="entry name" value="AMP-bd_C_sf"/>
</dbReference>
<organism evidence="4 5">
    <name type="scientific">Neonectria punicea</name>
    <dbReference type="NCBI Taxonomy" id="979145"/>
    <lineage>
        <taxon>Eukaryota</taxon>
        <taxon>Fungi</taxon>
        <taxon>Dikarya</taxon>
        <taxon>Ascomycota</taxon>
        <taxon>Pezizomycotina</taxon>
        <taxon>Sordariomycetes</taxon>
        <taxon>Hypocreomycetidae</taxon>
        <taxon>Hypocreales</taxon>
        <taxon>Nectriaceae</taxon>
        <taxon>Neonectria</taxon>
    </lineage>
</organism>
<reference evidence="4 5" key="1">
    <citation type="journal article" date="2025" name="Microbiol. Resour. Announc.">
        <title>Draft genome sequences for Neonectria magnoliae and Neonectria punicea, canker pathogens of Liriodendron tulipifera and Acer saccharum in West Virginia.</title>
        <authorList>
            <person name="Petronek H.M."/>
            <person name="Kasson M.T."/>
            <person name="Metheny A.M."/>
            <person name="Stauder C.M."/>
            <person name="Lovett B."/>
            <person name="Lynch S.C."/>
            <person name="Garnas J.R."/>
            <person name="Kasson L.R."/>
            <person name="Stajich J.E."/>
        </authorList>
    </citation>
    <scope>NUCLEOTIDE SEQUENCE [LARGE SCALE GENOMIC DNA]</scope>
    <source>
        <strain evidence="4 5">NRRL 64653</strain>
    </source>
</reference>
<dbReference type="Gene3D" id="3.30.300.30">
    <property type="match status" value="1"/>
</dbReference>
<dbReference type="Proteomes" id="UP001498476">
    <property type="component" value="Unassembled WGS sequence"/>
</dbReference>
<dbReference type="SUPFAM" id="SSF56801">
    <property type="entry name" value="Acetyl-CoA synthetase-like"/>
    <property type="match status" value="1"/>
</dbReference>
<feature type="domain" description="AMP-binding enzyme C-terminal" evidence="3">
    <location>
        <begin position="475"/>
        <end position="556"/>
    </location>
</feature>
<dbReference type="PANTHER" id="PTHR24096">
    <property type="entry name" value="LONG-CHAIN-FATTY-ACID--COA LIGASE"/>
    <property type="match status" value="1"/>
</dbReference>
<dbReference type="Pfam" id="PF00501">
    <property type="entry name" value="AMP-binding"/>
    <property type="match status" value="1"/>
</dbReference>
<dbReference type="Gene3D" id="3.40.50.980">
    <property type="match status" value="2"/>
</dbReference>
<evidence type="ECO:0000313" key="4">
    <source>
        <dbReference type="EMBL" id="KAK7409528.1"/>
    </source>
</evidence>
<evidence type="ECO:0000256" key="1">
    <source>
        <dbReference type="SAM" id="MobiDB-lite"/>
    </source>
</evidence>
<protein>
    <recommendedName>
        <fullName evidence="6">AMP-dependent synthetase/ligase domain-containing protein</fullName>
    </recommendedName>
</protein>
<feature type="region of interest" description="Disordered" evidence="1">
    <location>
        <begin position="673"/>
        <end position="692"/>
    </location>
</feature>
<accession>A0ABR1GVJ5</accession>
<evidence type="ECO:0008006" key="6">
    <source>
        <dbReference type="Google" id="ProtNLM"/>
    </source>
</evidence>
<comment type="caution">
    <text evidence="4">The sequence shown here is derived from an EMBL/GenBank/DDBJ whole genome shotgun (WGS) entry which is preliminary data.</text>
</comment>
<dbReference type="InterPro" id="IPR000873">
    <property type="entry name" value="AMP-dep_synth/lig_dom"/>
</dbReference>
<evidence type="ECO:0000313" key="5">
    <source>
        <dbReference type="Proteomes" id="UP001498476"/>
    </source>
</evidence>
<dbReference type="Pfam" id="PF13193">
    <property type="entry name" value="AMP-binding_C"/>
    <property type="match status" value="1"/>
</dbReference>